<reference evidence="3" key="1">
    <citation type="submission" date="2017-03" db="EMBL/GenBank/DDBJ databases">
        <authorList>
            <person name="Lund M.B."/>
        </authorList>
    </citation>
    <scope>NUCLEOTIDE SEQUENCE [LARGE SCALE GENOMIC DNA]</scope>
</reference>
<name>A0A2A6FNF8_9MICO</name>
<evidence type="ECO:0000313" key="2">
    <source>
        <dbReference type="EMBL" id="PDQ34126.1"/>
    </source>
</evidence>
<protein>
    <recommendedName>
        <fullName evidence="1">Terminase large subunit-like ATPase domain-containing protein</fullName>
    </recommendedName>
</protein>
<dbReference type="Gene3D" id="3.40.50.300">
    <property type="entry name" value="P-loop containing nucleotide triphosphate hydrolases"/>
    <property type="match status" value="1"/>
</dbReference>
<dbReference type="PANTHER" id="PTHR41287:SF1">
    <property type="entry name" value="PROTEIN YMFN"/>
    <property type="match status" value="1"/>
</dbReference>
<sequence>MERPLWMPTRFSAPLGEDFPSHGDWLLRLVDKVWRLPDGSRIELDVWQRWLIRAILEIYPVGHPRAGELRYRQVLVSVGRQNGKSILGAIFGLYGLVREAGALVIGIASSAEQARIIYTRLLAVIRGHQTLAAKFARLTDTRGIQSHNGGRYEIKPSKSAAVQGLDLTVGLADELHLTKRELWSDMVNGTAARRNGIVIGFTTAGDDTSELLISLYEIAENPPERFGFFIWEAPEARVPADDDSLGQYLLAASPGLACGRLDLATAISDVRSMAEADVIRYRLNRFTASSNAFIPAALWAAARRPAGAVFPAGRPIFTIDLSPDWGFAAIIATIKNGEKTSAELVASIAKPSLSQLTNVCLDLARHRPVVYVMDGYLLKDLGAELKRRGKPVMIATRGDVMSASGLLYAKLAGGLLEHAGDALLDMQVPRTVRKNDGDAFRISRKDSSVEIDAVMALALGVLAAETRREKVLQVF</sequence>
<dbReference type="EMBL" id="NAEP01000069">
    <property type="protein sequence ID" value="PDQ34126.1"/>
    <property type="molecule type" value="Genomic_DNA"/>
</dbReference>
<proteinExistence type="predicted"/>
<dbReference type="AlphaFoldDB" id="A0A2A6FNF8"/>
<gene>
    <name evidence="2" type="ORF">B5766_12905</name>
</gene>
<comment type="caution">
    <text evidence="2">The sequence shown here is derived from an EMBL/GenBank/DDBJ whole genome shotgun (WGS) entry which is preliminary data.</text>
</comment>
<organism evidence="2 3">
    <name type="scientific">Candidatus Lumbricidiphila eiseniae</name>
    <dbReference type="NCBI Taxonomy" id="1969409"/>
    <lineage>
        <taxon>Bacteria</taxon>
        <taxon>Bacillati</taxon>
        <taxon>Actinomycetota</taxon>
        <taxon>Actinomycetes</taxon>
        <taxon>Micrococcales</taxon>
        <taxon>Microbacteriaceae</taxon>
        <taxon>Candidatus Lumbricidiphila</taxon>
    </lineage>
</organism>
<dbReference type="InterPro" id="IPR005021">
    <property type="entry name" value="Terminase_largesu-like"/>
</dbReference>
<accession>A0A2A6FNF8</accession>
<dbReference type="InterPro" id="IPR027417">
    <property type="entry name" value="P-loop_NTPase"/>
</dbReference>
<dbReference type="PANTHER" id="PTHR41287">
    <property type="match status" value="1"/>
</dbReference>
<feature type="domain" description="Terminase large subunit-like ATPase" evidence="1">
    <location>
        <begin position="65"/>
        <end position="219"/>
    </location>
</feature>
<evidence type="ECO:0000313" key="3">
    <source>
        <dbReference type="Proteomes" id="UP000219994"/>
    </source>
</evidence>
<dbReference type="Proteomes" id="UP000219994">
    <property type="component" value="Unassembled WGS sequence"/>
</dbReference>
<dbReference type="InterPro" id="IPR046461">
    <property type="entry name" value="TerL_ATPase"/>
</dbReference>
<evidence type="ECO:0000259" key="1">
    <source>
        <dbReference type="Pfam" id="PF03354"/>
    </source>
</evidence>
<dbReference type="Pfam" id="PF03354">
    <property type="entry name" value="TerL_ATPase"/>
    <property type="match status" value="1"/>
</dbReference>